<organism evidence="1 2">
    <name type="scientific">Durusdinium trenchii</name>
    <dbReference type="NCBI Taxonomy" id="1381693"/>
    <lineage>
        <taxon>Eukaryota</taxon>
        <taxon>Sar</taxon>
        <taxon>Alveolata</taxon>
        <taxon>Dinophyceae</taxon>
        <taxon>Suessiales</taxon>
        <taxon>Symbiodiniaceae</taxon>
        <taxon>Durusdinium</taxon>
    </lineage>
</organism>
<dbReference type="Proteomes" id="UP001642464">
    <property type="component" value="Unassembled WGS sequence"/>
</dbReference>
<gene>
    <name evidence="1" type="ORF">SCF082_LOCUS9119</name>
</gene>
<proteinExistence type="predicted"/>
<evidence type="ECO:0000313" key="2">
    <source>
        <dbReference type="Proteomes" id="UP001642464"/>
    </source>
</evidence>
<sequence length="119" mass="13611">MHHHRCQHTLSIVSEEDRFASAVEHANRCDGRQGLYHFPDEHGMARTIFPTRRGLLTWQVPFQVFRCFDCCLHREAACTVCTPLYKTIRSNLSASFLGRLSRLSLSLFIHPVDGLAQNA</sequence>
<protein>
    <submittedName>
        <fullName evidence="1">Uncharacterized protein</fullName>
    </submittedName>
</protein>
<evidence type="ECO:0000313" key="1">
    <source>
        <dbReference type="EMBL" id="CAK9006653.1"/>
    </source>
</evidence>
<comment type="caution">
    <text evidence="1">The sequence shown here is derived from an EMBL/GenBank/DDBJ whole genome shotgun (WGS) entry which is preliminary data.</text>
</comment>
<dbReference type="EMBL" id="CAXAMM010005269">
    <property type="protein sequence ID" value="CAK9006653.1"/>
    <property type="molecule type" value="Genomic_DNA"/>
</dbReference>
<name>A0ABP0IX59_9DINO</name>
<accession>A0ABP0IX59</accession>
<keyword evidence="2" id="KW-1185">Reference proteome</keyword>
<reference evidence="1 2" key="1">
    <citation type="submission" date="2024-02" db="EMBL/GenBank/DDBJ databases">
        <authorList>
            <person name="Chen Y."/>
            <person name="Shah S."/>
            <person name="Dougan E. K."/>
            <person name="Thang M."/>
            <person name="Chan C."/>
        </authorList>
    </citation>
    <scope>NUCLEOTIDE SEQUENCE [LARGE SCALE GENOMIC DNA]</scope>
</reference>